<dbReference type="RefSeq" id="WP_263540634.1">
    <property type="nucleotide sequence ID" value="NZ_JAOVZO020000020.1"/>
</dbReference>
<sequence>MAPNVLTARLSAGLAVLAWATLALQLALSLRLAADNGRGMAMGVVIYFGFFTILSNGLAALALTLPRLRPASPAGRFFARPGVNTAIAAYLALVGIAYSLLLRRIWNPQGLQLVVDHLLHDAMPLAFLAYWWFAVRKRDVIWSDIPYWLIFPVVYFALTLARGALTGLYPYPFVDAAALGVAQAVINALCVLVGLFVIAAALVGLGRWQARDD</sequence>
<dbReference type="NCBIfam" id="NF038065">
    <property type="entry name" value="Pr6Pr"/>
    <property type="match status" value="1"/>
</dbReference>
<dbReference type="AlphaFoldDB" id="A0A9X3YQ63"/>
<feature type="transmembrane region" description="Helical" evidence="1">
    <location>
        <begin position="43"/>
        <end position="65"/>
    </location>
</feature>
<keyword evidence="1" id="KW-1133">Transmembrane helix</keyword>
<comment type="caution">
    <text evidence="2">The sequence shown here is derived from an EMBL/GenBank/DDBJ whole genome shotgun (WGS) entry which is preliminary data.</text>
</comment>
<feature type="transmembrane region" description="Helical" evidence="1">
    <location>
        <begin position="181"/>
        <end position="205"/>
    </location>
</feature>
<keyword evidence="1" id="KW-0472">Membrane</keyword>
<reference evidence="2" key="1">
    <citation type="submission" date="2023-02" db="EMBL/GenBank/DDBJ databases">
        <title>Tahibacter soli sp. nov. isolated from soil.</title>
        <authorList>
            <person name="Baek J.H."/>
            <person name="Lee J.K."/>
            <person name="Choi D.G."/>
            <person name="Jeon C.O."/>
        </authorList>
    </citation>
    <scope>NUCLEOTIDE SEQUENCE</scope>
    <source>
        <strain evidence="2">BL</strain>
    </source>
</reference>
<evidence type="ECO:0000256" key="1">
    <source>
        <dbReference type="SAM" id="Phobius"/>
    </source>
</evidence>
<feature type="transmembrane region" description="Helical" evidence="1">
    <location>
        <begin position="118"/>
        <end position="135"/>
    </location>
</feature>
<gene>
    <name evidence="2" type="ORF">OD750_023205</name>
</gene>
<accession>A0A9X3YQ63</accession>
<dbReference type="EMBL" id="JAOVZO020000020">
    <property type="protein sequence ID" value="MDC8015445.1"/>
    <property type="molecule type" value="Genomic_DNA"/>
</dbReference>
<feature type="transmembrane region" description="Helical" evidence="1">
    <location>
        <begin position="86"/>
        <end position="106"/>
    </location>
</feature>
<dbReference type="InterPro" id="IPR049713">
    <property type="entry name" value="Pr6Pr-like"/>
</dbReference>
<keyword evidence="3" id="KW-1185">Reference proteome</keyword>
<protein>
    <submittedName>
        <fullName evidence="2">Pr6Pr family membrane protein</fullName>
    </submittedName>
</protein>
<organism evidence="2 3">
    <name type="scientific">Tahibacter soli</name>
    <dbReference type="NCBI Taxonomy" id="2983605"/>
    <lineage>
        <taxon>Bacteria</taxon>
        <taxon>Pseudomonadati</taxon>
        <taxon>Pseudomonadota</taxon>
        <taxon>Gammaproteobacteria</taxon>
        <taxon>Lysobacterales</taxon>
        <taxon>Rhodanobacteraceae</taxon>
        <taxon>Tahibacter</taxon>
    </lineage>
</organism>
<evidence type="ECO:0000313" key="2">
    <source>
        <dbReference type="EMBL" id="MDC8015445.1"/>
    </source>
</evidence>
<dbReference type="Proteomes" id="UP001139971">
    <property type="component" value="Unassembled WGS sequence"/>
</dbReference>
<evidence type="ECO:0000313" key="3">
    <source>
        <dbReference type="Proteomes" id="UP001139971"/>
    </source>
</evidence>
<proteinExistence type="predicted"/>
<feature type="transmembrane region" description="Helical" evidence="1">
    <location>
        <begin position="147"/>
        <end position="169"/>
    </location>
</feature>
<name>A0A9X3YQ63_9GAMM</name>
<keyword evidence="1" id="KW-0812">Transmembrane</keyword>